<evidence type="ECO:0000313" key="2">
    <source>
        <dbReference type="EMBL" id="CAD7668746.1"/>
    </source>
</evidence>
<sequence>MTTTVPSLATRAYPTSPRKLLVPQRTQPSPSAHREVTIEVMEAVEQVVTTDGEQRTTPCPAAD</sequence>
<dbReference type="AlphaFoldDB" id="A0A7R9R3C3"/>
<accession>A0A7R9R3C3</accession>
<reference evidence="2" key="1">
    <citation type="submission" date="2020-11" db="EMBL/GenBank/DDBJ databases">
        <authorList>
            <person name="Tran Van P."/>
        </authorList>
    </citation>
    <scope>NUCLEOTIDE SEQUENCE</scope>
</reference>
<dbReference type="EMBL" id="OC976237">
    <property type="protein sequence ID" value="CAD7668746.1"/>
    <property type="molecule type" value="Genomic_DNA"/>
</dbReference>
<dbReference type="Proteomes" id="UP000728032">
    <property type="component" value="Unassembled WGS sequence"/>
</dbReference>
<proteinExistence type="predicted"/>
<feature type="region of interest" description="Disordered" evidence="1">
    <location>
        <begin position="1"/>
        <end position="33"/>
    </location>
</feature>
<feature type="non-terminal residue" evidence="2">
    <location>
        <position position="63"/>
    </location>
</feature>
<name>A0A7R9R3C3_9ACAR</name>
<organism evidence="2">
    <name type="scientific">Oppiella nova</name>
    <dbReference type="NCBI Taxonomy" id="334625"/>
    <lineage>
        <taxon>Eukaryota</taxon>
        <taxon>Metazoa</taxon>
        <taxon>Ecdysozoa</taxon>
        <taxon>Arthropoda</taxon>
        <taxon>Chelicerata</taxon>
        <taxon>Arachnida</taxon>
        <taxon>Acari</taxon>
        <taxon>Acariformes</taxon>
        <taxon>Sarcoptiformes</taxon>
        <taxon>Oribatida</taxon>
        <taxon>Brachypylina</taxon>
        <taxon>Oppioidea</taxon>
        <taxon>Oppiidae</taxon>
        <taxon>Oppiella</taxon>
    </lineage>
</organism>
<dbReference type="EMBL" id="CAJPVJ010061412">
    <property type="protein sequence ID" value="CAG2184195.1"/>
    <property type="molecule type" value="Genomic_DNA"/>
</dbReference>
<evidence type="ECO:0000313" key="3">
    <source>
        <dbReference type="Proteomes" id="UP000728032"/>
    </source>
</evidence>
<evidence type="ECO:0000256" key="1">
    <source>
        <dbReference type="SAM" id="MobiDB-lite"/>
    </source>
</evidence>
<protein>
    <submittedName>
        <fullName evidence="2">Uncharacterized protein</fullName>
    </submittedName>
</protein>
<gene>
    <name evidence="2" type="ORF">ONB1V03_LOCUS23615</name>
</gene>
<keyword evidence="3" id="KW-1185">Reference proteome</keyword>